<evidence type="ECO:0000256" key="2">
    <source>
        <dbReference type="ARBA" id="ARBA00022723"/>
    </source>
</evidence>
<evidence type="ECO:0000313" key="4">
    <source>
        <dbReference type="EMBL" id="MEY8040756.1"/>
    </source>
</evidence>
<evidence type="ECO:0000256" key="3">
    <source>
        <dbReference type="ARBA" id="ARBA00023004"/>
    </source>
</evidence>
<reference evidence="4 5" key="1">
    <citation type="submission" date="2024-08" db="EMBL/GenBank/DDBJ databases">
        <title>Genome mining of Saccharopolyspora cebuensis PGLac3 from Nigerian medicinal plant.</title>
        <authorList>
            <person name="Ezeobiora C.E."/>
            <person name="Igbokwe N.H."/>
            <person name="Amin D.H."/>
            <person name="Mendie U.E."/>
        </authorList>
    </citation>
    <scope>NUCLEOTIDE SEQUENCE [LARGE SCALE GENOMIC DNA]</scope>
    <source>
        <strain evidence="4 5">PGLac3</strain>
    </source>
</reference>
<evidence type="ECO:0000313" key="5">
    <source>
        <dbReference type="Proteomes" id="UP001564626"/>
    </source>
</evidence>
<keyword evidence="5" id="KW-1185">Reference proteome</keyword>
<dbReference type="Proteomes" id="UP001564626">
    <property type="component" value="Unassembled WGS sequence"/>
</dbReference>
<keyword evidence="3" id="KW-0408">Iron</keyword>
<dbReference type="InterPro" id="IPR016084">
    <property type="entry name" value="Haem_Oase-like_multi-hlx"/>
</dbReference>
<dbReference type="InterPro" id="IPR016053">
    <property type="entry name" value="Haem_Oase-like"/>
</dbReference>
<evidence type="ECO:0000256" key="1">
    <source>
        <dbReference type="ARBA" id="ARBA00022617"/>
    </source>
</evidence>
<keyword evidence="2" id="KW-0479">Metal-binding</keyword>
<dbReference type="PIRSF" id="PIRSF000343">
    <property type="entry name" value="Haem_Oase"/>
    <property type="match status" value="1"/>
</dbReference>
<gene>
    <name evidence="4" type="ORF">AB8O55_15215</name>
</gene>
<accession>A0ABV4CI56</accession>
<organism evidence="4 5">
    <name type="scientific">Saccharopolyspora cebuensis</name>
    <dbReference type="NCBI Taxonomy" id="418759"/>
    <lineage>
        <taxon>Bacteria</taxon>
        <taxon>Bacillati</taxon>
        <taxon>Actinomycetota</taxon>
        <taxon>Actinomycetes</taxon>
        <taxon>Pseudonocardiales</taxon>
        <taxon>Pseudonocardiaceae</taxon>
        <taxon>Saccharopolyspora</taxon>
    </lineage>
</organism>
<dbReference type="Pfam" id="PF01126">
    <property type="entry name" value="Heme_oxygenase"/>
    <property type="match status" value="1"/>
</dbReference>
<dbReference type="SUPFAM" id="SSF48613">
    <property type="entry name" value="Heme oxygenase-like"/>
    <property type="match status" value="1"/>
</dbReference>
<dbReference type="PRINTS" id="PR00088">
    <property type="entry name" value="HAEMOXYGNASE"/>
</dbReference>
<dbReference type="Gene3D" id="1.20.910.10">
    <property type="entry name" value="Heme oxygenase-like"/>
    <property type="match status" value="1"/>
</dbReference>
<sequence length="229" mass="25754">MEGDMAEVQVRTGFAQRLRALTRAAHEEAESRPFVRALLAGRVEADGFAALLAQHYFAYRVLEDAADRMRSDLIAGPFVSDRLHRLSALESDLHYYLGPDWRGLIRPSAATEVYCARLREVCFDRPECFVAHHYTRYLGDLSGGQVLRAALSRSLGLVDDGGFAFLTFEEIPNRPRFKDAYRTLLDTAGWDGAAENRIIAEVRHAFALNAAVLDELGRRLVPPIPRPRR</sequence>
<protein>
    <submittedName>
        <fullName evidence="4">Heme oxygenase (Biliverdin-producing)</fullName>
    </submittedName>
</protein>
<comment type="caution">
    <text evidence="4">The sequence shown here is derived from an EMBL/GenBank/DDBJ whole genome shotgun (WGS) entry which is preliminary data.</text>
</comment>
<proteinExistence type="predicted"/>
<name>A0ABV4CI56_9PSEU</name>
<dbReference type="RefSeq" id="WP_345360568.1">
    <property type="nucleotide sequence ID" value="NZ_BAABII010000004.1"/>
</dbReference>
<dbReference type="InterPro" id="IPR002051">
    <property type="entry name" value="Haem_Oase"/>
</dbReference>
<dbReference type="PANTHER" id="PTHR10720:SF0">
    <property type="entry name" value="HEME OXYGENASE"/>
    <property type="match status" value="1"/>
</dbReference>
<dbReference type="EMBL" id="JBGEHV010000025">
    <property type="protein sequence ID" value="MEY8040756.1"/>
    <property type="molecule type" value="Genomic_DNA"/>
</dbReference>
<dbReference type="CDD" id="cd19165">
    <property type="entry name" value="HemeO"/>
    <property type="match status" value="1"/>
</dbReference>
<keyword evidence="1" id="KW-0349">Heme</keyword>
<dbReference type="PANTHER" id="PTHR10720">
    <property type="entry name" value="HEME OXYGENASE"/>
    <property type="match status" value="1"/>
</dbReference>